<evidence type="ECO:0000256" key="1">
    <source>
        <dbReference type="ARBA" id="ARBA00004141"/>
    </source>
</evidence>
<sequence>MYVEKYLFRRALRPFSLSVALIVCLTGIIAAYKDGFTDLVSASLILCAGLLLQAGVNLINDYSDLAQLDAVKYEGAQQQIKRNGKIGLGCFLLAATIGVYLIYLSGPLLLLLSLVGLFGALGYTLEPINYKRRGLAVIAVFWLMGVLMVVGAYFIQAKGVTLEVFYLAIPVSLFASLLLLSNEIRDYEDDRDKGIRTLSVRIGYDNAVLCYQLIIAAIYLSVILLGVAGLLFGSYFALLTIPVVLLPCRLLRREKTARCRLTPETGRGYLVFGLVYCCLLAL</sequence>
<evidence type="ECO:0000256" key="9">
    <source>
        <dbReference type="SAM" id="Phobius"/>
    </source>
</evidence>
<protein>
    <submittedName>
        <fullName evidence="10">Prenyltransferase</fullName>
    </submittedName>
</protein>
<dbReference type="PANTHER" id="PTHR13929">
    <property type="entry name" value="1,4-DIHYDROXY-2-NAPHTHOATE OCTAPRENYLTRANSFERASE"/>
    <property type="match status" value="1"/>
</dbReference>
<comment type="caution">
    <text evidence="10">The sequence shown here is derived from an EMBL/GenBank/DDBJ whole genome shotgun (WGS) entry which is preliminary data.</text>
</comment>
<reference evidence="10 11" key="1">
    <citation type="submission" date="2024-03" db="EMBL/GenBank/DDBJ databases">
        <title>Community enrichment and isolation of bacterial strains for fucoidan degradation.</title>
        <authorList>
            <person name="Sichert A."/>
        </authorList>
    </citation>
    <scope>NUCLEOTIDE SEQUENCE [LARGE SCALE GENOMIC DNA]</scope>
    <source>
        <strain evidence="10 11">AS76</strain>
    </source>
</reference>
<keyword evidence="7 9" id="KW-1133">Transmembrane helix</keyword>
<feature type="transmembrane region" description="Helical" evidence="9">
    <location>
        <begin position="202"/>
        <end position="226"/>
    </location>
</feature>
<evidence type="ECO:0000256" key="3">
    <source>
        <dbReference type="ARBA" id="ARBA00022428"/>
    </source>
</evidence>
<organism evidence="10 11">
    <name type="scientific">Neptuniibacter pectenicola</name>
    <dbReference type="NCBI Taxonomy" id="1806669"/>
    <lineage>
        <taxon>Bacteria</taxon>
        <taxon>Pseudomonadati</taxon>
        <taxon>Pseudomonadota</taxon>
        <taxon>Gammaproteobacteria</taxon>
        <taxon>Oceanospirillales</taxon>
        <taxon>Oceanospirillaceae</taxon>
        <taxon>Neptuniibacter</taxon>
    </lineage>
</organism>
<evidence type="ECO:0000256" key="2">
    <source>
        <dbReference type="ARBA" id="ARBA00004863"/>
    </source>
</evidence>
<dbReference type="InterPro" id="IPR026046">
    <property type="entry name" value="UBIAD1"/>
</dbReference>
<name>A0ABU9TRU5_9GAMM</name>
<comment type="pathway">
    <text evidence="2">Quinol/quinone metabolism; menaquinone biosynthesis.</text>
</comment>
<keyword evidence="8 9" id="KW-0472">Membrane</keyword>
<keyword evidence="11" id="KW-1185">Reference proteome</keyword>
<feature type="transmembrane region" description="Helical" evidence="9">
    <location>
        <begin position="109"/>
        <end position="128"/>
    </location>
</feature>
<evidence type="ECO:0000256" key="6">
    <source>
        <dbReference type="ARBA" id="ARBA00022692"/>
    </source>
</evidence>
<comment type="subcellular location">
    <subcellularLocation>
        <location evidence="1">Membrane</location>
        <topology evidence="1">Multi-pass membrane protein</topology>
    </subcellularLocation>
</comment>
<evidence type="ECO:0000256" key="8">
    <source>
        <dbReference type="ARBA" id="ARBA00023136"/>
    </source>
</evidence>
<dbReference type="Pfam" id="PF01040">
    <property type="entry name" value="UbiA"/>
    <property type="match status" value="1"/>
</dbReference>
<evidence type="ECO:0000256" key="5">
    <source>
        <dbReference type="ARBA" id="ARBA00022679"/>
    </source>
</evidence>
<evidence type="ECO:0000313" key="11">
    <source>
        <dbReference type="Proteomes" id="UP001449225"/>
    </source>
</evidence>
<dbReference type="PIRSF" id="PIRSF005355">
    <property type="entry name" value="UBIAD1"/>
    <property type="match status" value="1"/>
</dbReference>
<evidence type="ECO:0000256" key="7">
    <source>
        <dbReference type="ARBA" id="ARBA00022989"/>
    </source>
</evidence>
<dbReference type="PANTHER" id="PTHR13929:SF0">
    <property type="entry name" value="UBIA PRENYLTRANSFERASE DOMAIN-CONTAINING PROTEIN 1"/>
    <property type="match status" value="1"/>
</dbReference>
<dbReference type="InterPro" id="IPR000537">
    <property type="entry name" value="UbiA_prenyltransferase"/>
</dbReference>
<proteinExistence type="predicted"/>
<accession>A0ABU9TRU5</accession>
<evidence type="ECO:0000256" key="4">
    <source>
        <dbReference type="ARBA" id="ARBA00022475"/>
    </source>
</evidence>
<evidence type="ECO:0000313" key="10">
    <source>
        <dbReference type="EMBL" id="MEM5536447.1"/>
    </source>
</evidence>
<dbReference type="CDD" id="cd13962">
    <property type="entry name" value="PT_UbiA_UBIAD1"/>
    <property type="match status" value="1"/>
</dbReference>
<feature type="transmembrane region" description="Helical" evidence="9">
    <location>
        <begin position="12"/>
        <end position="33"/>
    </location>
</feature>
<keyword evidence="4" id="KW-1003">Cell membrane</keyword>
<feature type="transmembrane region" description="Helical" evidence="9">
    <location>
        <begin position="39"/>
        <end position="59"/>
    </location>
</feature>
<keyword evidence="6 9" id="KW-0812">Transmembrane</keyword>
<dbReference type="RefSeq" id="WP_342854297.1">
    <property type="nucleotide sequence ID" value="NZ_JBBMRA010000006.1"/>
</dbReference>
<feature type="transmembrane region" description="Helical" evidence="9">
    <location>
        <begin position="232"/>
        <end position="251"/>
    </location>
</feature>
<dbReference type="Gene3D" id="1.10.357.140">
    <property type="entry name" value="UbiA prenyltransferase"/>
    <property type="match status" value="1"/>
</dbReference>
<gene>
    <name evidence="10" type="ORF">WNY58_08595</name>
</gene>
<dbReference type="Proteomes" id="UP001449225">
    <property type="component" value="Unassembled WGS sequence"/>
</dbReference>
<dbReference type="InterPro" id="IPR044878">
    <property type="entry name" value="UbiA_sf"/>
</dbReference>
<feature type="transmembrane region" description="Helical" evidence="9">
    <location>
        <begin position="135"/>
        <end position="155"/>
    </location>
</feature>
<keyword evidence="5" id="KW-0808">Transferase</keyword>
<feature type="transmembrane region" description="Helical" evidence="9">
    <location>
        <begin position="161"/>
        <end position="181"/>
    </location>
</feature>
<dbReference type="EMBL" id="JBBMRA010000006">
    <property type="protein sequence ID" value="MEM5536447.1"/>
    <property type="molecule type" value="Genomic_DNA"/>
</dbReference>
<keyword evidence="3" id="KW-0474">Menaquinone biosynthesis</keyword>